<proteinExistence type="predicted"/>
<organism evidence="1 2">
    <name type="scientific">Bombiscardovia coagulans</name>
    <dbReference type="NCBI Taxonomy" id="686666"/>
    <lineage>
        <taxon>Bacteria</taxon>
        <taxon>Bacillati</taxon>
        <taxon>Actinomycetota</taxon>
        <taxon>Actinomycetes</taxon>
        <taxon>Bifidobacteriales</taxon>
        <taxon>Bifidobacteriaceae</taxon>
        <taxon>Bombiscardovia</taxon>
    </lineage>
</organism>
<evidence type="ECO:0000313" key="1">
    <source>
        <dbReference type="EMBL" id="OZG50436.1"/>
    </source>
</evidence>
<dbReference type="InterPro" id="IPR025329">
    <property type="entry name" value="DUF4235"/>
</dbReference>
<dbReference type="OrthoDB" id="3240197at2"/>
<dbReference type="RefSeq" id="WP_094722905.1">
    <property type="nucleotide sequence ID" value="NZ_MWWS01000004.1"/>
</dbReference>
<dbReference type="AlphaFoldDB" id="A0A261EUW2"/>
<dbReference type="Pfam" id="PF14019">
    <property type="entry name" value="DUF4235"/>
    <property type="match status" value="1"/>
</dbReference>
<protein>
    <recommendedName>
        <fullName evidence="3">DUF4235 domain-containing protein</fullName>
    </recommendedName>
</protein>
<evidence type="ECO:0008006" key="3">
    <source>
        <dbReference type="Google" id="ProtNLM"/>
    </source>
</evidence>
<evidence type="ECO:0000313" key="2">
    <source>
        <dbReference type="Proteomes" id="UP000216004"/>
    </source>
</evidence>
<sequence>MSQADGHQSSATADKVVAQLQAIDERVNAMRIQVSKDPDSLGDKLLKFAIPSLTGLLVGKLFKMVWDRTIAKTSTGNIDNDNNDQEEGFIASAIFAGLSAALTAVVSQLSDKGSQALVDRRHARK</sequence>
<reference evidence="1 2" key="1">
    <citation type="journal article" date="2017" name="BMC Genomics">
        <title>Comparative genomic and phylogenomic analyses of the Bifidobacteriaceae family.</title>
        <authorList>
            <person name="Lugli G.A."/>
            <person name="Milani C."/>
            <person name="Turroni F."/>
            <person name="Duranti S."/>
            <person name="Mancabelli L."/>
            <person name="Mangifesta M."/>
            <person name="Ferrario C."/>
            <person name="Modesto M."/>
            <person name="Mattarelli P."/>
            <person name="Jiri K."/>
            <person name="van Sinderen D."/>
            <person name="Ventura M."/>
        </authorList>
    </citation>
    <scope>NUCLEOTIDE SEQUENCE [LARGE SCALE GENOMIC DNA]</scope>
    <source>
        <strain evidence="1 2">DSM 22924</strain>
    </source>
</reference>
<comment type="caution">
    <text evidence="1">The sequence shown here is derived from an EMBL/GenBank/DDBJ whole genome shotgun (WGS) entry which is preliminary data.</text>
</comment>
<name>A0A261EUW2_9BIFI</name>
<dbReference type="EMBL" id="MWWS01000004">
    <property type="protein sequence ID" value="OZG50436.1"/>
    <property type="molecule type" value="Genomic_DNA"/>
</dbReference>
<keyword evidence="2" id="KW-1185">Reference proteome</keyword>
<gene>
    <name evidence="1" type="ORF">BOCO_0953</name>
</gene>
<dbReference type="Proteomes" id="UP000216004">
    <property type="component" value="Unassembled WGS sequence"/>
</dbReference>
<accession>A0A261EUW2</accession>